<dbReference type="AlphaFoldDB" id="A0A402AU32"/>
<name>A0A402AU32_9CHLR</name>
<proteinExistence type="predicted"/>
<sequence length="55" mass="6554">MNEWGRGAPYVLRNTKKHNWLCSASEFMNEWGRGAPYVLRNTKKHNWRPLARPNL</sequence>
<organism evidence="1 2">
    <name type="scientific">Dictyobacter kobayashii</name>
    <dbReference type="NCBI Taxonomy" id="2014872"/>
    <lineage>
        <taxon>Bacteria</taxon>
        <taxon>Bacillati</taxon>
        <taxon>Chloroflexota</taxon>
        <taxon>Ktedonobacteria</taxon>
        <taxon>Ktedonobacterales</taxon>
        <taxon>Dictyobacteraceae</taxon>
        <taxon>Dictyobacter</taxon>
    </lineage>
</organism>
<evidence type="ECO:0000313" key="1">
    <source>
        <dbReference type="EMBL" id="GCE22594.1"/>
    </source>
</evidence>
<accession>A0A402AU32</accession>
<dbReference type="EMBL" id="BIFS01000002">
    <property type="protein sequence ID" value="GCE22594.1"/>
    <property type="molecule type" value="Genomic_DNA"/>
</dbReference>
<comment type="caution">
    <text evidence="1">The sequence shown here is derived from an EMBL/GenBank/DDBJ whole genome shotgun (WGS) entry which is preliminary data.</text>
</comment>
<evidence type="ECO:0000313" key="2">
    <source>
        <dbReference type="Proteomes" id="UP000287188"/>
    </source>
</evidence>
<dbReference type="Proteomes" id="UP000287188">
    <property type="component" value="Unassembled WGS sequence"/>
</dbReference>
<reference evidence="2" key="1">
    <citation type="submission" date="2018-12" db="EMBL/GenBank/DDBJ databases">
        <title>Tengunoibacter tsumagoiensis gen. nov., sp. nov., Dictyobacter kobayashii sp. nov., D. alpinus sp. nov., and D. joshuensis sp. nov. and description of Dictyobacteraceae fam. nov. within the order Ktedonobacterales isolated from Tengu-no-mugimeshi.</title>
        <authorList>
            <person name="Wang C.M."/>
            <person name="Zheng Y."/>
            <person name="Sakai Y."/>
            <person name="Toyoda A."/>
            <person name="Minakuchi Y."/>
            <person name="Abe K."/>
            <person name="Yokota A."/>
            <person name="Yabe S."/>
        </authorList>
    </citation>
    <scope>NUCLEOTIDE SEQUENCE [LARGE SCALE GENOMIC DNA]</scope>
    <source>
        <strain evidence="2">Uno11</strain>
    </source>
</reference>
<keyword evidence="2" id="KW-1185">Reference proteome</keyword>
<gene>
    <name evidence="1" type="ORF">KDK_63940</name>
</gene>
<protein>
    <submittedName>
        <fullName evidence="1">Uncharacterized protein</fullName>
    </submittedName>
</protein>